<sequence length="146" mass="15780">MATWEDVRRLVSALPGTEERPSYGGRPSWRAGGGMVVWDRPLGARDREQLGEDAPPEDEPLLGVRVADEGVKAALPAEEADAVLTVPHLDGTPVVLVRLRRVRPDLLAELVEEAWRCRAPRRLVAARDADAADGVRPPASPTGGRP</sequence>
<evidence type="ECO:0000313" key="2">
    <source>
        <dbReference type="EMBL" id="ROP27234.1"/>
    </source>
</evidence>
<protein>
    <recommendedName>
        <fullName evidence="4">MmcQ/YjbR family DNA-binding protein</fullName>
    </recommendedName>
</protein>
<dbReference type="OrthoDB" id="954305at2"/>
<dbReference type="InterPro" id="IPR058532">
    <property type="entry name" value="YjbR/MT2646/Rv2570-like"/>
</dbReference>
<dbReference type="EMBL" id="RJKN01000007">
    <property type="protein sequence ID" value="ROP27234.1"/>
    <property type="molecule type" value="Genomic_DNA"/>
</dbReference>
<evidence type="ECO:0000313" key="3">
    <source>
        <dbReference type="Proteomes" id="UP000276232"/>
    </source>
</evidence>
<feature type="region of interest" description="Disordered" evidence="1">
    <location>
        <begin position="126"/>
        <end position="146"/>
    </location>
</feature>
<evidence type="ECO:0000256" key="1">
    <source>
        <dbReference type="SAM" id="MobiDB-lite"/>
    </source>
</evidence>
<reference evidence="2 3" key="1">
    <citation type="journal article" date="2015" name="Stand. Genomic Sci.">
        <title>Genomic Encyclopedia of Bacterial and Archaeal Type Strains, Phase III: the genomes of soil and plant-associated and newly described type strains.</title>
        <authorList>
            <person name="Whitman W.B."/>
            <person name="Woyke T."/>
            <person name="Klenk H.P."/>
            <person name="Zhou Y."/>
            <person name="Lilburn T.G."/>
            <person name="Beck B.J."/>
            <person name="De Vos P."/>
            <person name="Vandamme P."/>
            <person name="Eisen J.A."/>
            <person name="Garrity G."/>
            <person name="Hugenholtz P."/>
            <person name="Kyrpides N.C."/>
        </authorList>
    </citation>
    <scope>NUCLEOTIDE SEQUENCE [LARGE SCALE GENOMIC DNA]</scope>
    <source>
        <strain evidence="2 3">CECT 7306</strain>
    </source>
</reference>
<name>A0A3N1GAI9_9ACTN</name>
<gene>
    <name evidence="2" type="ORF">EDC03_2758</name>
</gene>
<accession>A0A3N1GAI9</accession>
<organism evidence="2 3">
    <name type="scientific">Pseudokineococcus lusitanus</name>
    <dbReference type="NCBI Taxonomy" id="763993"/>
    <lineage>
        <taxon>Bacteria</taxon>
        <taxon>Bacillati</taxon>
        <taxon>Actinomycetota</taxon>
        <taxon>Actinomycetes</taxon>
        <taxon>Kineosporiales</taxon>
        <taxon>Kineosporiaceae</taxon>
        <taxon>Pseudokineococcus</taxon>
    </lineage>
</organism>
<comment type="caution">
    <text evidence="2">The sequence shown here is derived from an EMBL/GenBank/DDBJ whole genome shotgun (WGS) entry which is preliminary data.</text>
</comment>
<dbReference type="InParanoid" id="A0A3N1GAI9"/>
<dbReference type="RefSeq" id="WP_123380824.1">
    <property type="nucleotide sequence ID" value="NZ_RJKN01000007.1"/>
</dbReference>
<keyword evidence="3" id="KW-1185">Reference proteome</keyword>
<dbReference type="Pfam" id="PF04237">
    <property type="entry name" value="YjbR"/>
    <property type="match status" value="1"/>
</dbReference>
<evidence type="ECO:0008006" key="4">
    <source>
        <dbReference type="Google" id="ProtNLM"/>
    </source>
</evidence>
<dbReference type="AlphaFoldDB" id="A0A3N1GAI9"/>
<proteinExistence type="predicted"/>
<dbReference type="Proteomes" id="UP000276232">
    <property type="component" value="Unassembled WGS sequence"/>
</dbReference>